<keyword evidence="2" id="KW-1133">Transmembrane helix</keyword>
<accession>A0ABT5SGB1</accession>
<evidence type="ECO:0008006" key="5">
    <source>
        <dbReference type="Google" id="ProtNLM"/>
    </source>
</evidence>
<dbReference type="EMBL" id="JAQZCI010000001">
    <property type="protein sequence ID" value="MDD7961127.1"/>
    <property type="molecule type" value="Genomic_DNA"/>
</dbReference>
<keyword evidence="2" id="KW-0812">Transmembrane</keyword>
<dbReference type="Proteomes" id="UP001218170">
    <property type="component" value="Unassembled WGS sequence"/>
</dbReference>
<evidence type="ECO:0000313" key="4">
    <source>
        <dbReference type="Proteomes" id="UP001218170"/>
    </source>
</evidence>
<gene>
    <name evidence="3" type="ORF">PUW80_02040</name>
</gene>
<keyword evidence="2" id="KW-0472">Membrane</keyword>
<name>A0ABT5SGB1_9MICO</name>
<feature type="transmembrane region" description="Helical" evidence="2">
    <location>
        <begin position="54"/>
        <end position="77"/>
    </location>
</feature>
<organism evidence="3 4">
    <name type="scientific">Microbacterium thalli</name>
    <dbReference type="NCBI Taxonomy" id="3027921"/>
    <lineage>
        <taxon>Bacteria</taxon>
        <taxon>Bacillati</taxon>
        <taxon>Actinomycetota</taxon>
        <taxon>Actinomycetes</taxon>
        <taxon>Micrococcales</taxon>
        <taxon>Microbacteriaceae</taxon>
        <taxon>Microbacterium</taxon>
    </lineage>
</organism>
<dbReference type="RefSeq" id="WP_274220935.1">
    <property type="nucleotide sequence ID" value="NZ_JAQZCH010000001.1"/>
</dbReference>
<proteinExistence type="predicted"/>
<feature type="region of interest" description="Disordered" evidence="1">
    <location>
        <begin position="1"/>
        <end position="20"/>
    </location>
</feature>
<keyword evidence="4" id="KW-1185">Reference proteome</keyword>
<protein>
    <recommendedName>
        <fullName evidence="5">DUF202 domain-containing protein</fullName>
    </recommendedName>
</protein>
<feature type="transmembrane region" description="Helical" evidence="2">
    <location>
        <begin position="27"/>
        <end position="48"/>
    </location>
</feature>
<reference evidence="3 4" key="1">
    <citation type="submission" date="2023-02" db="EMBL/GenBank/DDBJ databases">
        <title>Study of novel species of the Microbacterium genus.</title>
        <authorList>
            <person name="Arroyo-Herrera I."/>
            <person name="Roman-Ponce B."/>
            <person name="Vasquez-Murrieta M.S."/>
        </authorList>
    </citation>
    <scope>NUCLEOTIDE SEQUENCE [LARGE SCALE GENOMIC DNA]</scope>
    <source>
        <strain evidence="3 4">NE1TT3</strain>
    </source>
</reference>
<evidence type="ECO:0000256" key="1">
    <source>
        <dbReference type="SAM" id="MobiDB-lite"/>
    </source>
</evidence>
<comment type="caution">
    <text evidence="3">The sequence shown here is derived from an EMBL/GenBank/DDBJ whole genome shotgun (WGS) entry which is preliminary data.</text>
</comment>
<sequence>MSEDDFGRRPAALPEGAHRARPALARWTRATAAIACVVAGAVLVIRGLAAGDTLWLWLGVGLLVLGTSGVFAAMWMFRRGL</sequence>
<evidence type="ECO:0000256" key="2">
    <source>
        <dbReference type="SAM" id="Phobius"/>
    </source>
</evidence>
<evidence type="ECO:0000313" key="3">
    <source>
        <dbReference type="EMBL" id="MDD7961127.1"/>
    </source>
</evidence>